<dbReference type="EMBL" id="CP120682">
    <property type="protein sequence ID" value="WKN34267.1"/>
    <property type="molecule type" value="Genomic_DNA"/>
</dbReference>
<gene>
    <name evidence="2" type="ORF">K4G66_17965</name>
</gene>
<evidence type="ECO:0000313" key="2">
    <source>
        <dbReference type="EMBL" id="WKN34267.1"/>
    </source>
</evidence>
<proteinExistence type="predicted"/>
<feature type="transmembrane region" description="Helical" evidence="1">
    <location>
        <begin position="37"/>
        <end position="56"/>
    </location>
</feature>
<keyword evidence="1" id="KW-0812">Transmembrane</keyword>
<name>A0AA49GGS0_9BACT</name>
<protein>
    <submittedName>
        <fullName evidence="2">Uncharacterized protein</fullName>
    </submittedName>
</protein>
<feature type="transmembrane region" description="Helical" evidence="1">
    <location>
        <begin position="6"/>
        <end position="25"/>
    </location>
</feature>
<accession>A0AA49GGS0</accession>
<organism evidence="2">
    <name type="scientific">Roseihalotalea indica</name>
    <dbReference type="NCBI Taxonomy" id="2867963"/>
    <lineage>
        <taxon>Bacteria</taxon>
        <taxon>Pseudomonadati</taxon>
        <taxon>Bacteroidota</taxon>
        <taxon>Cytophagia</taxon>
        <taxon>Cytophagales</taxon>
        <taxon>Catalimonadaceae</taxon>
        <taxon>Roseihalotalea</taxon>
    </lineage>
</organism>
<reference evidence="2" key="2">
    <citation type="journal article" date="2024" name="Antonie Van Leeuwenhoek">
        <title>Roseihalotalea indica gen. nov., sp. nov., a halophilic Bacteroidetes from mesopelagic Southwest Indian Ocean with higher carbohydrate metabolic potential.</title>
        <authorList>
            <person name="Chen B."/>
            <person name="Zhang M."/>
            <person name="Lin D."/>
            <person name="Ye J."/>
            <person name="Tang K."/>
        </authorList>
    </citation>
    <scope>NUCLEOTIDE SEQUENCE</scope>
    <source>
        <strain evidence="2">TK19036</strain>
    </source>
</reference>
<sequence length="460" mass="54916">MSFSDWITIVSILLAVLLAVFKFDEWEIIRLKKYERYIRLPILFLLLSGFAAYFQVNTHPTWLDFLWIDNGLESKLWAIIWMVLFILCSYICWKKFTNSKPSYELIHKYNDYLNTYEPAKFSSLFRKYERYFFKPNAREDVWLPYVSLLTNKKWWLIAPYHFKEKVYKNPERFYKMNRNVLKSLLFAQFENIPDSQITNELETQWNGVSLSENTPVLNIFLKTSHFIEKGRDNNILLPSIKEVSEEYFSSIEFVERDKAPFLLPPSAHASRKVAPHKLAPFYFIQFIDCYWHQVINTNAKVSGFFFYLDWTEKILDAAPEIRNNDQIEPLPNLYIHAVDRMLENIGEWGRHLKDHGASESAWAAEHFAKLKQDILCTIQDKHLCKVHNRWFLREIENFFSELANYRNHFGEKFDFDLSNCALKPDSVEKAFKRLTDKDYYSETEQQDSGYQWLKNILLST</sequence>
<reference evidence="2" key="1">
    <citation type="journal article" date="2023" name="Comput. Struct. Biotechnol. J.">
        <title>Discovery of a novel marine Bacteroidetes with a rich repertoire of carbohydrate-active enzymes.</title>
        <authorList>
            <person name="Chen B."/>
            <person name="Liu G."/>
            <person name="Chen Q."/>
            <person name="Wang H."/>
            <person name="Liu L."/>
            <person name="Tang K."/>
        </authorList>
    </citation>
    <scope>NUCLEOTIDE SEQUENCE</scope>
    <source>
        <strain evidence="2">TK19036</strain>
    </source>
</reference>
<evidence type="ECO:0000256" key="1">
    <source>
        <dbReference type="SAM" id="Phobius"/>
    </source>
</evidence>
<dbReference type="AlphaFoldDB" id="A0AA49GGS0"/>
<keyword evidence="1" id="KW-0472">Membrane</keyword>
<feature type="transmembrane region" description="Helical" evidence="1">
    <location>
        <begin position="76"/>
        <end position="93"/>
    </location>
</feature>
<keyword evidence="1" id="KW-1133">Transmembrane helix</keyword>